<keyword evidence="7" id="KW-0804">Transcription</keyword>
<dbReference type="Proteomes" id="UP001314205">
    <property type="component" value="Unassembled WGS sequence"/>
</dbReference>
<protein>
    <recommendedName>
        <fullName evidence="10">C2H2-type domain-containing protein</fullName>
    </recommendedName>
</protein>
<keyword evidence="6" id="KW-0805">Transcription regulation</keyword>
<keyword evidence="4 9" id="KW-0863">Zinc-finger</keyword>
<dbReference type="Gene3D" id="3.30.160.60">
    <property type="entry name" value="Classic Zinc Finger"/>
    <property type="match status" value="6"/>
</dbReference>
<evidence type="ECO:0000256" key="5">
    <source>
        <dbReference type="ARBA" id="ARBA00022833"/>
    </source>
</evidence>
<dbReference type="GO" id="GO:0001817">
    <property type="term" value="P:regulation of cytokine production"/>
    <property type="evidence" value="ECO:0007669"/>
    <property type="project" value="TreeGrafter"/>
</dbReference>
<evidence type="ECO:0000256" key="1">
    <source>
        <dbReference type="ARBA" id="ARBA00004123"/>
    </source>
</evidence>
<dbReference type="PANTHER" id="PTHR24399:SF70">
    <property type="entry name" value="C2H2-TYPE DOMAIN-CONTAINING PROTEIN"/>
    <property type="match status" value="1"/>
</dbReference>
<reference evidence="11 12" key="1">
    <citation type="submission" date="2023-11" db="EMBL/GenBank/DDBJ databases">
        <authorList>
            <person name="Hedman E."/>
            <person name="Englund M."/>
            <person name="Stromberg M."/>
            <person name="Nyberg Akerstrom W."/>
            <person name="Nylinder S."/>
            <person name="Jareborg N."/>
            <person name="Kallberg Y."/>
            <person name="Kronander E."/>
        </authorList>
    </citation>
    <scope>NUCLEOTIDE SEQUENCE [LARGE SCALE GENOMIC DNA]</scope>
</reference>
<keyword evidence="3" id="KW-0677">Repeat</keyword>
<dbReference type="SUPFAM" id="SSF57667">
    <property type="entry name" value="beta-beta-alpha zinc fingers"/>
    <property type="match status" value="4"/>
</dbReference>
<feature type="domain" description="C2H2-type" evidence="10">
    <location>
        <begin position="408"/>
        <end position="438"/>
    </location>
</feature>
<dbReference type="Pfam" id="PF13912">
    <property type="entry name" value="zf-C2H2_6"/>
    <property type="match status" value="2"/>
</dbReference>
<evidence type="ECO:0000256" key="2">
    <source>
        <dbReference type="ARBA" id="ARBA00022723"/>
    </source>
</evidence>
<evidence type="ECO:0000256" key="7">
    <source>
        <dbReference type="ARBA" id="ARBA00023163"/>
    </source>
</evidence>
<dbReference type="InterPro" id="IPR036236">
    <property type="entry name" value="Znf_C2H2_sf"/>
</dbReference>
<dbReference type="InterPro" id="IPR013087">
    <property type="entry name" value="Znf_C2H2_type"/>
</dbReference>
<dbReference type="Pfam" id="PF12171">
    <property type="entry name" value="zf-C2H2_jaz"/>
    <property type="match status" value="1"/>
</dbReference>
<dbReference type="GO" id="GO:0002682">
    <property type="term" value="P:regulation of immune system process"/>
    <property type="evidence" value="ECO:0007669"/>
    <property type="project" value="TreeGrafter"/>
</dbReference>
<proteinExistence type="predicted"/>
<evidence type="ECO:0000313" key="11">
    <source>
        <dbReference type="EMBL" id="CAK1592196.1"/>
    </source>
</evidence>
<comment type="caution">
    <text evidence="11">The sequence shown here is derived from an EMBL/GenBank/DDBJ whole genome shotgun (WGS) entry which is preliminary data.</text>
</comment>
<evidence type="ECO:0000256" key="4">
    <source>
        <dbReference type="ARBA" id="ARBA00022771"/>
    </source>
</evidence>
<feature type="domain" description="C2H2-type" evidence="10">
    <location>
        <begin position="236"/>
        <end position="264"/>
    </location>
</feature>
<keyword evidence="12" id="KW-1185">Reference proteome</keyword>
<comment type="subcellular location">
    <subcellularLocation>
        <location evidence="1">Nucleus</location>
    </subcellularLocation>
</comment>
<keyword evidence="2" id="KW-0479">Metal-binding</keyword>
<evidence type="ECO:0000259" key="10">
    <source>
        <dbReference type="PROSITE" id="PS50157"/>
    </source>
</evidence>
<gene>
    <name evidence="11" type="ORF">PARMNEM_LOCUS12218</name>
</gene>
<feature type="domain" description="C2H2-type" evidence="10">
    <location>
        <begin position="441"/>
        <end position="469"/>
    </location>
</feature>
<dbReference type="SMART" id="SM00355">
    <property type="entry name" value="ZnF_C2H2"/>
    <property type="match status" value="11"/>
</dbReference>
<dbReference type="AlphaFoldDB" id="A0AAV1L9P8"/>
<dbReference type="GO" id="GO:0001227">
    <property type="term" value="F:DNA-binding transcription repressor activity, RNA polymerase II-specific"/>
    <property type="evidence" value="ECO:0007669"/>
    <property type="project" value="TreeGrafter"/>
</dbReference>
<organism evidence="11 12">
    <name type="scientific">Parnassius mnemosyne</name>
    <name type="common">clouded apollo</name>
    <dbReference type="NCBI Taxonomy" id="213953"/>
    <lineage>
        <taxon>Eukaryota</taxon>
        <taxon>Metazoa</taxon>
        <taxon>Ecdysozoa</taxon>
        <taxon>Arthropoda</taxon>
        <taxon>Hexapoda</taxon>
        <taxon>Insecta</taxon>
        <taxon>Pterygota</taxon>
        <taxon>Neoptera</taxon>
        <taxon>Endopterygota</taxon>
        <taxon>Lepidoptera</taxon>
        <taxon>Glossata</taxon>
        <taxon>Ditrysia</taxon>
        <taxon>Papilionoidea</taxon>
        <taxon>Papilionidae</taxon>
        <taxon>Parnassiinae</taxon>
        <taxon>Parnassini</taxon>
        <taxon>Parnassius</taxon>
        <taxon>Driopa</taxon>
    </lineage>
</organism>
<evidence type="ECO:0000256" key="3">
    <source>
        <dbReference type="ARBA" id="ARBA00022737"/>
    </source>
</evidence>
<feature type="domain" description="C2H2-type" evidence="10">
    <location>
        <begin position="502"/>
        <end position="529"/>
    </location>
</feature>
<sequence>MNIFKLEIDISKIICHGCLSSGRNISPVGDLLDLFCQLSKLQGPEYAVLLCWECRSILKNTWRFQQRIQQAQFLLHQPDFQLKKEFSLSTLGSVKIEKYDDIIYEKCQDIDFKVQCKVEHEITDENESEEIKDISNDKISDTDFDDILPITEDIKNEFIKEEIEIGAKKDCVSVVKNTKNKNEKKHKKYMKWAVVTEEEINSNIDTYFIRSDLNEKVIEEILERRNMVMYKKDPQYICKICKAGFHKTIDLKRHKLIKHPPPKGPYKCSECQNNGNFLTLEDLYQHWESHVVFKCKQCPEVCRSGPEMNRHLLHMHQYIYCCNECGMNYNSFRDFSRHYKDLHERVICDHCGKSFIKKQALEKHIKRKHLPPVCYTCGRLYKSFYALESHSRLSHPELHYDLTKTELSYCVECNKQFKSVYTYRRHLYTAFIHRPPKPVSIPCPECGKVFTRKLYMNNHYRLFHVKKSRHYCEICNKYYVTAYALRNHRLRVHEKTSMPKDKICDICGRGFSTNRVLIHHRRTHTGEKPHKCSQCPAAFAQLCAKKSHERSQHKIF</sequence>
<name>A0AAV1L9P8_9NEOP</name>
<keyword evidence="5" id="KW-0862">Zinc</keyword>
<feature type="domain" description="C2H2-type" evidence="10">
    <location>
        <begin position="346"/>
        <end position="369"/>
    </location>
</feature>
<dbReference type="InterPro" id="IPR022755">
    <property type="entry name" value="Znf_C2H2_jaz"/>
</dbReference>
<evidence type="ECO:0000256" key="6">
    <source>
        <dbReference type="ARBA" id="ARBA00023015"/>
    </source>
</evidence>
<dbReference type="EMBL" id="CAVLGL010000087">
    <property type="protein sequence ID" value="CAK1592196.1"/>
    <property type="molecule type" value="Genomic_DNA"/>
</dbReference>
<evidence type="ECO:0000313" key="12">
    <source>
        <dbReference type="Proteomes" id="UP001314205"/>
    </source>
</evidence>
<dbReference type="PROSITE" id="PS00028">
    <property type="entry name" value="ZINC_FINGER_C2H2_1"/>
    <property type="match status" value="8"/>
</dbReference>
<evidence type="ECO:0000256" key="9">
    <source>
        <dbReference type="PROSITE-ProRule" id="PRU00042"/>
    </source>
</evidence>
<dbReference type="Pfam" id="PF00096">
    <property type="entry name" value="zf-C2H2"/>
    <property type="match status" value="4"/>
</dbReference>
<dbReference type="FunFam" id="3.30.160.60:FF:000446">
    <property type="entry name" value="Zinc finger protein"/>
    <property type="match status" value="1"/>
</dbReference>
<dbReference type="GO" id="GO:0008270">
    <property type="term" value="F:zinc ion binding"/>
    <property type="evidence" value="ECO:0007669"/>
    <property type="project" value="UniProtKB-KW"/>
</dbReference>
<dbReference type="PANTHER" id="PTHR24399">
    <property type="entry name" value="ZINC FINGER AND BTB DOMAIN-CONTAINING"/>
    <property type="match status" value="1"/>
</dbReference>
<accession>A0AAV1L9P8</accession>
<feature type="domain" description="C2H2-type" evidence="10">
    <location>
        <begin position="320"/>
        <end position="343"/>
    </location>
</feature>
<keyword evidence="8" id="KW-0539">Nucleus</keyword>
<dbReference type="GO" id="GO:0000978">
    <property type="term" value="F:RNA polymerase II cis-regulatory region sequence-specific DNA binding"/>
    <property type="evidence" value="ECO:0007669"/>
    <property type="project" value="TreeGrafter"/>
</dbReference>
<dbReference type="PROSITE" id="PS50157">
    <property type="entry name" value="ZINC_FINGER_C2H2_2"/>
    <property type="match status" value="6"/>
</dbReference>
<evidence type="ECO:0000256" key="8">
    <source>
        <dbReference type="ARBA" id="ARBA00023242"/>
    </source>
</evidence>
<dbReference type="GO" id="GO:0005654">
    <property type="term" value="C:nucleoplasm"/>
    <property type="evidence" value="ECO:0007669"/>
    <property type="project" value="TreeGrafter"/>
</dbReference>